<keyword evidence="2" id="KW-1185">Reference proteome</keyword>
<name>A0AAN7ADC6_9PEZI</name>
<protein>
    <submittedName>
        <fullName evidence="1">Uncharacterized protein</fullName>
    </submittedName>
</protein>
<gene>
    <name evidence="1" type="ORF">QBC35DRAFT_172842</name>
</gene>
<dbReference type="EMBL" id="MU864666">
    <property type="protein sequence ID" value="KAK4182394.1"/>
    <property type="molecule type" value="Genomic_DNA"/>
</dbReference>
<evidence type="ECO:0000313" key="1">
    <source>
        <dbReference type="EMBL" id="KAK4182394.1"/>
    </source>
</evidence>
<comment type="caution">
    <text evidence="1">The sequence shown here is derived from an EMBL/GenBank/DDBJ whole genome shotgun (WGS) entry which is preliminary data.</text>
</comment>
<reference evidence="1" key="2">
    <citation type="submission" date="2023-05" db="EMBL/GenBank/DDBJ databases">
        <authorList>
            <consortium name="Lawrence Berkeley National Laboratory"/>
            <person name="Steindorff A."/>
            <person name="Hensen N."/>
            <person name="Bonometti L."/>
            <person name="Westerberg I."/>
            <person name="Brannstrom I.O."/>
            <person name="Guillou S."/>
            <person name="Cros-Aarteil S."/>
            <person name="Calhoun S."/>
            <person name="Haridas S."/>
            <person name="Kuo A."/>
            <person name="Mondo S."/>
            <person name="Pangilinan J."/>
            <person name="Riley R."/>
            <person name="Labutti K."/>
            <person name="Andreopoulos B."/>
            <person name="Lipzen A."/>
            <person name="Chen C."/>
            <person name="Yanf M."/>
            <person name="Daum C."/>
            <person name="Ng V."/>
            <person name="Clum A."/>
            <person name="Ohm R."/>
            <person name="Martin F."/>
            <person name="Silar P."/>
            <person name="Natvig D."/>
            <person name="Lalanne C."/>
            <person name="Gautier V."/>
            <person name="Ament-Velasquez S.L."/>
            <person name="Kruys A."/>
            <person name="Hutchinson M.I."/>
            <person name="Powell A.J."/>
            <person name="Barry K."/>
            <person name="Miller A.N."/>
            <person name="Grigoriev I.V."/>
            <person name="Debuchy R."/>
            <person name="Gladieux P."/>
            <person name="Thoren M.H."/>
            <person name="Johannesson H."/>
        </authorList>
    </citation>
    <scope>NUCLEOTIDE SEQUENCE</scope>
    <source>
        <strain evidence="1">PSN309</strain>
    </source>
</reference>
<evidence type="ECO:0000313" key="2">
    <source>
        <dbReference type="Proteomes" id="UP001302126"/>
    </source>
</evidence>
<sequence>MTSAYDLIGQHPSNTLYNPRFVSYTDKTWAWTYPPMQNLTAHTTIDNEGTAHASFDPAFLALDNDEEKRASEPARSPNERYWRRETESDVEHWWHIEVSDIVMAAWARYPAIVQTCHTKPLSDITISENVDSTYGVYIGNQRYPVAIGEMKRNLINKEDWQTNSLRDAQQKIAREFRGYADKYQCPQVFCWDGRYLLMLQFRARKPEHIRNADCPIDCWVIPVEGSTCTLRYALYRLMVQCGRSHGRGSWPGSFMLLGEGQGIDVKRAAVRISGVGKEGLGERVFVAVVGKTFVDHPEGGPAAARHFLEGDPDVFPLGDRFGELGDAFLGSASRW</sequence>
<dbReference type="Proteomes" id="UP001302126">
    <property type="component" value="Unassembled WGS sequence"/>
</dbReference>
<accession>A0AAN7ADC6</accession>
<reference evidence="1" key="1">
    <citation type="journal article" date="2023" name="Mol. Phylogenet. Evol.">
        <title>Genome-scale phylogeny and comparative genomics of the fungal order Sordariales.</title>
        <authorList>
            <person name="Hensen N."/>
            <person name="Bonometti L."/>
            <person name="Westerberg I."/>
            <person name="Brannstrom I.O."/>
            <person name="Guillou S."/>
            <person name="Cros-Aarteil S."/>
            <person name="Calhoun S."/>
            <person name="Haridas S."/>
            <person name="Kuo A."/>
            <person name="Mondo S."/>
            <person name="Pangilinan J."/>
            <person name="Riley R."/>
            <person name="LaButti K."/>
            <person name="Andreopoulos B."/>
            <person name="Lipzen A."/>
            <person name="Chen C."/>
            <person name="Yan M."/>
            <person name="Daum C."/>
            <person name="Ng V."/>
            <person name="Clum A."/>
            <person name="Steindorff A."/>
            <person name="Ohm R.A."/>
            <person name="Martin F."/>
            <person name="Silar P."/>
            <person name="Natvig D.O."/>
            <person name="Lalanne C."/>
            <person name="Gautier V."/>
            <person name="Ament-Velasquez S.L."/>
            <person name="Kruys A."/>
            <person name="Hutchinson M.I."/>
            <person name="Powell A.J."/>
            <person name="Barry K."/>
            <person name="Miller A.N."/>
            <person name="Grigoriev I.V."/>
            <person name="Debuchy R."/>
            <person name="Gladieux P."/>
            <person name="Hiltunen Thoren M."/>
            <person name="Johannesson H."/>
        </authorList>
    </citation>
    <scope>NUCLEOTIDE SEQUENCE</scope>
    <source>
        <strain evidence="1">PSN309</strain>
    </source>
</reference>
<dbReference type="AlphaFoldDB" id="A0AAN7ADC6"/>
<organism evidence="1 2">
    <name type="scientific">Podospora australis</name>
    <dbReference type="NCBI Taxonomy" id="1536484"/>
    <lineage>
        <taxon>Eukaryota</taxon>
        <taxon>Fungi</taxon>
        <taxon>Dikarya</taxon>
        <taxon>Ascomycota</taxon>
        <taxon>Pezizomycotina</taxon>
        <taxon>Sordariomycetes</taxon>
        <taxon>Sordariomycetidae</taxon>
        <taxon>Sordariales</taxon>
        <taxon>Podosporaceae</taxon>
        <taxon>Podospora</taxon>
    </lineage>
</organism>
<proteinExistence type="predicted"/>